<feature type="domain" description="TonB-dependent receptor plug" evidence="12">
    <location>
        <begin position="120"/>
        <end position="240"/>
    </location>
</feature>
<dbReference type="PROSITE" id="PS52016">
    <property type="entry name" value="TONB_DEPENDENT_REC_3"/>
    <property type="match status" value="1"/>
</dbReference>
<dbReference type="SUPFAM" id="SSF56935">
    <property type="entry name" value="Porins"/>
    <property type="match status" value="1"/>
</dbReference>
<dbReference type="PANTHER" id="PTHR47234:SF3">
    <property type="entry name" value="SECRETIN_TONB SHORT N-TERMINAL DOMAIN-CONTAINING PROTEIN"/>
    <property type="match status" value="1"/>
</dbReference>
<evidence type="ECO:0000256" key="3">
    <source>
        <dbReference type="ARBA" id="ARBA00022452"/>
    </source>
</evidence>
<sequence length="904" mass="98402">MTKRLFTLLFVMLLTNAVMAQFSVKGIVKDAKTNAPMQGVTVSVVGKAIGTTTSSGGEYVLKLSKGTAQVRYSFVGYGSVTKSITISASDVTEDVSLDPSTDQLAEVVVVGSRASQRTSTDTPLPIDILSAQELKTTGQTSFDKALQYRVPSFNTVSTPVNDATSLLDPYEIRNMGPSRTLILINGKRKNTSALMYIQTSPGRGESGADIAAIPQQAIKRVEILRDGASAQYGSDAIAGVMNIILKDKFEYGSATLSLGTTHKGDGNSLSFAVNNGASFGEKGYLNYTIEFNRTTLANRPGMVSAEAEADANLGFDAPLATVKSFLAQKPDAGNINGQPENTAAKFLINGGFPLTDKAELYFNGAYVYKKVNSFANYRTPYWRTTDDGLLTPAGQPYMGYVPTFQGDLNDYNATIGLKSTHNGWSTDLSFTTGGNKQLYTVSNSRNRDLGKNSPTYFKPGGYQFTNNIGNIDVSKQLSDKLSFAFGSEFRMEEFTVYAGDTASYFGSGADSFPGTRPGNAGIFSRFNFGGYVDLSYDFTKDFLVNGTVRQERYSDFGDATVYKISSRYKFNDDKITLRGSFSTGFRAPLLHQIYQQQAQASFVPGQGIQTKGIVNNVSPQAFALGVPKLTPEKSTNFTLGLGYKPNKNLSVTLDYYNIVVKDRIVLGSEISGTASGKTALDQILVKNGIVAVSFFSNALNTVTSGLDYVVSLRNIELGSGKLAVNLAGNYTFENKYTSITNTKLIADAGKSVFDRTQDALLFQSRPKYKTILGLDYTVKGININLNNTLFGTTHFHQNGLDANTDTEFVPAVLTDLAISLPLSKDITFNFNVNNILNVMPKWDFIDLKTGVRTRYDVNNNVPSQKYFDQYNLITFNGRYSNVTYDGSQFSQLGTTFQASLNVKF</sequence>
<keyword evidence="7 8" id="KW-0998">Cell outer membrane</keyword>
<feature type="domain" description="TonB-dependent receptor-like beta-barrel" evidence="11">
    <location>
        <begin position="375"/>
        <end position="835"/>
    </location>
</feature>
<name>A0ABT6Y872_9BACT</name>
<evidence type="ECO:0000256" key="6">
    <source>
        <dbReference type="ARBA" id="ARBA00023136"/>
    </source>
</evidence>
<evidence type="ECO:0000313" key="14">
    <source>
        <dbReference type="Proteomes" id="UP001236507"/>
    </source>
</evidence>
<dbReference type="Pfam" id="PF13715">
    <property type="entry name" value="CarbopepD_reg_2"/>
    <property type="match status" value="1"/>
</dbReference>
<keyword evidence="13" id="KW-0675">Receptor</keyword>
<comment type="caution">
    <text evidence="13">The sequence shown here is derived from an EMBL/GenBank/DDBJ whole genome shotgun (WGS) entry which is preliminary data.</text>
</comment>
<dbReference type="Proteomes" id="UP001236507">
    <property type="component" value="Unassembled WGS sequence"/>
</dbReference>
<evidence type="ECO:0000256" key="5">
    <source>
        <dbReference type="ARBA" id="ARBA00023077"/>
    </source>
</evidence>
<keyword evidence="14" id="KW-1185">Reference proteome</keyword>
<dbReference type="InterPro" id="IPR000531">
    <property type="entry name" value="Beta-barrel_TonB"/>
</dbReference>
<dbReference type="InterPro" id="IPR037066">
    <property type="entry name" value="Plug_dom_sf"/>
</dbReference>
<proteinExistence type="inferred from homology"/>
<evidence type="ECO:0000256" key="9">
    <source>
        <dbReference type="RuleBase" id="RU003357"/>
    </source>
</evidence>
<evidence type="ECO:0000259" key="11">
    <source>
        <dbReference type="Pfam" id="PF00593"/>
    </source>
</evidence>
<keyword evidence="10" id="KW-0732">Signal</keyword>
<dbReference type="Pfam" id="PF07715">
    <property type="entry name" value="Plug"/>
    <property type="match status" value="1"/>
</dbReference>
<protein>
    <submittedName>
        <fullName evidence="13">TonB-dependent receptor</fullName>
    </submittedName>
</protein>
<organism evidence="13 14">
    <name type="scientific">Flectobacillus roseus</name>
    <dbReference type="NCBI Taxonomy" id="502259"/>
    <lineage>
        <taxon>Bacteria</taxon>
        <taxon>Pseudomonadati</taxon>
        <taxon>Bacteroidota</taxon>
        <taxon>Cytophagia</taxon>
        <taxon>Cytophagales</taxon>
        <taxon>Flectobacillaceae</taxon>
        <taxon>Flectobacillus</taxon>
    </lineage>
</organism>
<evidence type="ECO:0000313" key="13">
    <source>
        <dbReference type="EMBL" id="MDI9859674.1"/>
    </source>
</evidence>
<dbReference type="EMBL" id="JASHIF010000008">
    <property type="protein sequence ID" value="MDI9859674.1"/>
    <property type="molecule type" value="Genomic_DNA"/>
</dbReference>
<keyword evidence="5 9" id="KW-0798">TonB box</keyword>
<evidence type="ECO:0000256" key="10">
    <source>
        <dbReference type="SAM" id="SignalP"/>
    </source>
</evidence>
<reference evidence="13 14" key="1">
    <citation type="submission" date="2023-05" db="EMBL/GenBank/DDBJ databases">
        <title>Novel species of genus Flectobacillus isolated from stream in China.</title>
        <authorList>
            <person name="Lu H."/>
        </authorList>
    </citation>
    <scope>NUCLEOTIDE SEQUENCE [LARGE SCALE GENOMIC DNA]</scope>
    <source>
        <strain evidence="13 14">KCTC 42575</strain>
    </source>
</reference>
<dbReference type="RefSeq" id="WP_283344574.1">
    <property type="nucleotide sequence ID" value="NZ_JASHIF010000008.1"/>
</dbReference>
<dbReference type="InterPro" id="IPR036942">
    <property type="entry name" value="Beta-barrel_TonB_sf"/>
</dbReference>
<dbReference type="SUPFAM" id="SSF49464">
    <property type="entry name" value="Carboxypeptidase regulatory domain-like"/>
    <property type="match status" value="1"/>
</dbReference>
<evidence type="ECO:0000256" key="4">
    <source>
        <dbReference type="ARBA" id="ARBA00022692"/>
    </source>
</evidence>
<evidence type="ECO:0000259" key="12">
    <source>
        <dbReference type="Pfam" id="PF07715"/>
    </source>
</evidence>
<evidence type="ECO:0000256" key="1">
    <source>
        <dbReference type="ARBA" id="ARBA00004571"/>
    </source>
</evidence>
<feature type="signal peptide" evidence="10">
    <location>
        <begin position="1"/>
        <end position="20"/>
    </location>
</feature>
<keyword evidence="4 8" id="KW-0812">Transmembrane</keyword>
<accession>A0ABT6Y872</accession>
<comment type="similarity">
    <text evidence="8 9">Belongs to the TonB-dependent receptor family.</text>
</comment>
<dbReference type="Gene3D" id="2.40.170.20">
    <property type="entry name" value="TonB-dependent receptor, beta-barrel domain"/>
    <property type="match status" value="1"/>
</dbReference>
<keyword evidence="6 8" id="KW-0472">Membrane</keyword>
<dbReference type="PANTHER" id="PTHR47234">
    <property type="match status" value="1"/>
</dbReference>
<dbReference type="InterPro" id="IPR039426">
    <property type="entry name" value="TonB-dep_rcpt-like"/>
</dbReference>
<dbReference type="Gene3D" id="2.170.130.10">
    <property type="entry name" value="TonB-dependent receptor, plug domain"/>
    <property type="match status" value="1"/>
</dbReference>
<keyword evidence="3 8" id="KW-1134">Transmembrane beta strand</keyword>
<dbReference type="Pfam" id="PF00593">
    <property type="entry name" value="TonB_dep_Rec_b-barrel"/>
    <property type="match status" value="1"/>
</dbReference>
<evidence type="ECO:0000256" key="7">
    <source>
        <dbReference type="ARBA" id="ARBA00023237"/>
    </source>
</evidence>
<comment type="subcellular location">
    <subcellularLocation>
        <location evidence="1 8">Cell outer membrane</location>
        <topology evidence="1 8">Multi-pass membrane protein</topology>
    </subcellularLocation>
</comment>
<feature type="chain" id="PRO_5045683904" evidence="10">
    <location>
        <begin position="21"/>
        <end position="904"/>
    </location>
</feature>
<evidence type="ECO:0000256" key="8">
    <source>
        <dbReference type="PROSITE-ProRule" id="PRU01360"/>
    </source>
</evidence>
<keyword evidence="2 8" id="KW-0813">Transport</keyword>
<evidence type="ECO:0000256" key="2">
    <source>
        <dbReference type="ARBA" id="ARBA00022448"/>
    </source>
</evidence>
<dbReference type="InterPro" id="IPR008969">
    <property type="entry name" value="CarboxyPept-like_regulatory"/>
</dbReference>
<dbReference type="InterPro" id="IPR012910">
    <property type="entry name" value="Plug_dom"/>
</dbReference>
<gene>
    <name evidence="13" type="ORF">QM524_10670</name>
</gene>
<dbReference type="Gene3D" id="2.60.40.1120">
    <property type="entry name" value="Carboxypeptidase-like, regulatory domain"/>
    <property type="match status" value="1"/>
</dbReference>